<protein>
    <recommendedName>
        <fullName evidence="4">Glycerophosphoryl diester phosphodiesterase membrane domain-containing protein</fullName>
    </recommendedName>
</protein>
<sequence>MLDTAVAVMRRCPRAVLGPAAAVVTFVQVCLTLISYYFIGTSPTDSDVPEELLRSVGNQLVLTVIGMFVTGFAILVLAGFYAPVVARSFFGLPPEPWADGRPSRVRLVFVALAGMVGPLLAFALPLVPFVLVANTGGSAGLGILLGFAGFPAGAALAAWIYVLVVLAGPAVVMERAPFAEAFRRASGLVRRRWWKTFLVLVLTGLITVFMGFIALRVPFLLIELFAFGTEPSGAEELWALAVNTLGRIVSWTITVPFDALVVALVYFDLRMRREGVDLRLQTLAEPPAGFMDLWRGR</sequence>
<feature type="transmembrane region" description="Helical" evidence="1">
    <location>
        <begin position="59"/>
        <end position="86"/>
    </location>
</feature>
<name>A0ABP6QLG2_9ACTN</name>
<comment type="caution">
    <text evidence="2">The sequence shown here is derived from an EMBL/GenBank/DDBJ whole genome shotgun (WGS) entry which is preliminary data.</text>
</comment>
<proteinExistence type="predicted"/>
<feature type="transmembrane region" description="Helical" evidence="1">
    <location>
        <begin position="107"/>
        <end position="131"/>
    </location>
</feature>
<gene>
    <name evidence="2" type="ORF">GCM10010468_76580</name>
</gene>
<evidence type="ECO:0000256" key="1">
    <source>
        <dbReference type="SAM" id="Phobius"/>
    </source>
</evidence>
<keyword evidence="1" id="KW-0812">Transmembrane</keyword>
<feature type="transmembrane region" description="Helical" evidence="1">
    <location>
        <begin position="248"/>
        <end position="269"/>
    </location>
</feature>
<reference evidence="3" key="1">
    <citation type="journal article" date="2019" name="Int. J. Syst. Evol. Microbiol.">
        <title>The Global Catalogue of Microorganisms (GCM) 10K type strain sequencing project: providing services to taxonomists for standard genome sequencing and annotation.</title>
        <authorList>
            <consortium name="The Broad Institute Genomics Platform"/>
            <consortium name="The Broad Institute Genome Sequencing Center for Infectious Disease"/>
            <person name="Wu L."/>
            <person name="Ma J."/>
        </authorList>
    </citation>
    <scope>NUCLEOTIDE SEQUENCE [LARGE SCALE GENOMIC DNA]</scope>
    <source>
        <strain evidence="3">JCM 9377</strain>
    </source>
</reference>
<organism evidence="2 3">
    <name type="scientific">Actinocorallia longicatena</name>
    <dbReference type="NCBI Taxonomy" id="111803"/>
    <lineage>
        <taxon>Bacteria</taxon>
        <taxon>Bacillati</taxon>
        <taxon>Actinomycetota</taxon>
        <taxon>Actinomycetes</taxon>
        <taxon>Streptosporangiales</taxon>
        <taxon>Thermomonosporaceae</taxon>
        <taxon>Actinocorallia</taxon>
    </lineage>
</organism>
<accession>A0ABP6QLG2</accession>
<keyword evidence="1" id="KW-0472">Membrane</keyword>
<feature type="transmembrane region" description="Helical" evidence="1">
    <location>
        <begin position="143"/>
        <end position="172"/>
    </location>
</feature>
<feature type="transmembrane region" description="Helical" evidence="1">
    <location>
        <begin position="16"/>
        <end position="39"/>
    </location>
</feature>
<evidence type="ECO:0000313" key="3">
    <source>
        <dbReference type="Proteomes" id="UP001501237"/>
    </source>
</evidence>
<feature type="transmembrane region" description="Helical" evidence="1">
    <location>
        <begin position="193"/>
        <end position="215"/>
    </location>
</feature>
<dbReference type="Proteomes" id="UP001501237">
    <property type="component" value="Unassembled WGS sequence"/>
</dbReference>
<dbReference type="EMBL" id="BAAAUV010000040">
    <property type="protein sequence ID" value="GAA3240088.1"/>
    <property type="molecule type" value="Genomic_DNA"/>
</dbReference>
<evidence type="ECO:0008006" key="4">
    <source>
        <dbReference type="Google" id="ProtNLM"/>
    </source>
</evidence>
<evidence type="ECO:0000313" key="2">
    <source>
        <dbReference type="EMBL" id="GAA3240088.1"/>
    </source>
</evidence>
<keyword evidence="1" id="KW-1133">Transmembrane helix</keyword>
<keyword evidence="3" id="KW-1185">Reference proteome</keyword>